<evidence type="ECO:0000259" key="1">
    <source>
        <dbReference type="Pfam" id="PF07624"/>
    </source>
</evidence>
<accession>A0A518CP65</accession>
<dbReference type="Pfam" id="PF07631">
    <property type="entry name" value="PSD4"/>
    <property type="match status" value="1"/>
</dbReference>
<reference evidence="6 7" key="1">
    <citation type="submission" date="2019-02" db="EMBL/GenBank/DDBJ databases">
        <title>Deep-cultivation of Planctomycetes and their phenomic and genomic characterization uncovers novel biology.</title>
        <authorList>
            <person name="Wiegand S."/>
            <person name="Jogler M."/>
            <person name="Boedeker C."/>
            <person name="Pinto D."/>
            <person name="Vollmers J."/>
            <person name="Rivas-Marin E."/>
            <person name="Kohn T."/>
            <person name="Peeters S.H."/>
            <person name="Heuer A."/>
            <person name="Rast P."/>
            <person name="Oberbeckmann S."/>
            <person name="Bunk B."/>
            <person name="Jeske O."/>
            <person name="Meyerdierks A."/>
            <person name="Storesund J.E."/>
            <person name="Kallscheuer N."/>
            <person name="Luecker S."/>
            <person name="Lage O.M."/>
            <person name="Pohl T."/>
            <person name="Merkel B.J."/>
            <person name="Hornburger P."/>
            <person name="Mueller R.-W."/>
            <person name="Bruemmer F."/>
            <person name="Labrenz M."/>
            <person name="Spormann A.M."/>
            <person name="Op den Camp H."/>
            <person name="Overmann J."/>
            <person name="Amann R."/>
            <person name="Jetten M.S.M."/>
            <person name="Mascher T."/>
            <person name="Medema M.H."/>
            <person name="Devos D.P."/>
            <person name="Kaster A.-K."/>
            <person name="Ovreas L."/>
            <person name="Rohde M."/>
            <person name="Galperin M.Y."/>
            <person name="Jogler C."/>
        </authorList>
    </citation>
    <scope>NUCLEOTIDE SEQUENCE [LARGE SCALE GENOMIC DNA]</scope>
    <source>
        <strain evidence="6 7">Pla110</strain>
    </source>
</reference>
<feature type="domain" description="DUF1592" evidence="4">
    <location>
        <begin position="680"/>
        <end position="805"/>
    </location>
</feature>
<dbReference type="Pfam" id="PF07626">
    <property type="entry name" value="PSD3"/>
    <property type="match status" value="1"/>
</dbReference>
<proteinExistence type="predicted"/>
<feature type="domain" description="DUF1585" evidence="1">
    <location>
        <begin position="931"/>
        <end position="1005"/>
    </location>
</feature>
<evidence type="ECO:0000259" key="3">
    <source>
        <dbReference type="Pfam" id="PF07627"/>
    </source>
</evidence>
<dbReference type="SUPFAM" id="SSF46626">
    <property type="entry name" value="Cytochrome c"/>
    <property type="match status" value="1"/>
</dbReference>
<dbReference type="OrthoDB" id="175242at2"/>
<dbReference type="InterPro" id="IPR011478">
    <property type="entry name" value="DUF1585"/>
</dbReference>
<dbReference type="KEGG" id="plon:Pla110_27310"/>
<dbReference type="Pfam" id="PF07637">
    <property type="entry name" value="PSD5"/>
    <property type="match status" value="1"/>
</dbReference>
<dbReference type="InterPro" id="IPR013042">
    <property type="entry name" value="DUF1592"/>
</dbReference>
<dbReference type="InterPro" id="IPR013039">
    <property type="entry name" value="DUF1588"/>
</dbReference>
<feature type="domain" description="DUF1588" evidence="3">
    <location>
        <begin position="826"/>
        <end position="919"/>
    </location>
</feature>
<dbReference type="InterPro" id="IPR036909">
    <property type="entry name" value="Cyt_c-like_dom_sf"/>
</dbReference>
<organism evidence="6 7">
    <name type="scientific">Polystyrenella longa</name>
    <dbReference type="NCBI Taxonomy" id="2528007"/>
    <lineage>
        <taxon>Bacteria</taxon>
        <taxon>Pseudomonadati</taxon>
        <taxon>Planctomycetota</taxon>
        <taxon>Planctomycetia</taxon>
        <taxon>Planctomycetales</taxon>
        <taxon>Planctomycetaceae</taxon>
        <taxon>Polystyrenella</taxon>
    </lineage>
</organism>
<dbReference type="EMBL" id="CP036281">
    <property type="protein sequence ID" value="QDU80994.1"/>
    <property type="molecule type" value="Genomic_DNA"/>
</dbReference>
<evidence type="ECO:0000313" key="6">
    <source>
        <dbReference type="EMBL" id="QDU80994.1"/>
    </source>
</evidence>
<evidence type="ECO:0008006" key="8">
    <source>
        <dbReference type="Google" id="ProtNLM"/>
    </source>
</evidence>
<evidence type="ECO:0000259" key="2">
    <source>
        <dbReference type="Pfam" id="PF07626"/>
    </source>
</evidence>
<dbReference type="GO" id="GO:0009055">
    <property type="term" value="F:electron transfer activity"/>
    <property type="evidence" value="ECO:0007669"/>
    <property type="project" value="InterPro"/>
</dbReference>
<evidence type="ECO:0000259" key="5">
    <source>
        <dbReference type="Pfam" id="PF07637"/>
    </source>
</evidence>
<dbReference type="Proteomes" id="UP000317178">
    <property type="component" value="Chromosome"/>
</dbReference>
<protein>
    <recommendedName>
        <fullName evidence="8">Planctomycete cytochrome C</fullName>
    </recommendedName>
</protein>
<name>A0A518CP65_9PLAN</name>
<feature type="domain" description="DUF1595" evidence="5">
    <location>
        <begin position="610"/>
        <end position="670"/>
    </location>
</feature>
<evidence type="ECO:0000313" key="7">
    <source>
        <dbReference type="Proteomes" id="UP000317178"/>
    </source>
</evidence>
<sequence length="1008" mass="114149">MLPASILILLPKVLLLVSDKTSLILIVLLLSIFSCLNSSADELDDAERVESERLQLEFDKKVAPILQTYCVHCHNADEMSSGIRVDHLMGDLPENRLRLWMGIRKQIATDAMPPEEDDPLSAEEKETIINWIDQGLIAVRSRVKDKNGSVRRLTVAQYRNSLRDLLGMDDDFTDILPPDAISKDGFLNNADSMLLSPVLLEAYFDIAEKSLDAAIVDTTTPPAIQKFRMEFGEQINTEPYPDKLILGANSHLLPNTDFVVKETAPEKPFPYVHDLMTTEYRFIEGYEGNATVRGWREYDSIYHSVFACMRGDTGYPKGEAYDLVPEGLLLRPAIPSIEEFQVGSTYGPKANFKISLRELPDHGNFRVTVDAAKYDDGLLLERRVPEFPADATDALTVTNLNDSQTVLVPEAGVYQVDIHPTPNENKTRKRLDLSLGDRRFSGELAQPAFLLVRLDAGELNVKAKLADDIPLVRLQMTPIAEDTSLFREFKQFESRAPLLGVHIGLRRDCGSTLVPVNEPVSVNSTELQTFEFSGAIRNFPRPDVEKDNVNYLAGIKEIGVQSEYTDQRDRPRLKLHSVEFEGPYYEQWPPKSHENIFIASDHQDEPEIYASEIIHSFASRAFRRPVAEQEMSSTLQIWKEAYAETGDFNQAIKESLLVVLTSPQFLFLIENSTSPKPERLDEWELASKLSYFLWNSSPDAELLKLATTKRLEADLDQQIDRMMADPQFKQFLSEFTSQWLSLDKLDVVETNRKMYPNLTRQVKLYLRKEPQQFLAYLFQENLPVANLVRSDFIVVNDVIANYYGIESDSESGFEYRAILHNKNGLGGMLSQAGILAGLSDGKEANPIKRGAWLARKIVAEPPEDPPPNVPALDEDLTKLTLRQRLELHRNQKGCVQCHTGIDPWGFPFEEYDAGGLFKSEGDVDSETTLPDGTHVASMQEFKDYLADDRVDQVAFSVLKHLATYAVGRTLTYNEIEFLRENAVELKAYGYRMQDMLRFVVHSPLFLEK</sequence>
<dbReference type="AlphaFoldDB" id="A0A518CP65"/>
<dbReference type="Pfam" id="PF07624">
    <property type="entry name" value="PSD2"/>
    <property type="match status" value="1"/>
</dbReference>
<gene>
    <name evidence="6" type="ORF">Pla110_27310</name>
</gene>
<keyword evidence="7" id="KW-1185">Reference proteome</keyword>
<dbReference type="InterPro" id="IPR013043">
    <property type="entry name" value="DUF1595"/>
</dbReference>
<dbReference type="InterPro" id="IPR013036">
    <property type="entry name" value="DUF1587"/>
</dbReference>
<dbReference type="GO" id="GO:0020037">
    <property type="term" value="F:heme binding"/>
    <property type="evidence" value="ECO:0007669"/>
    <property type="project" value="InterPro"/>
</dbReference>
<dbReference type="Pfam" id="PF07627">
    <property type="entry name" value="PSCyt3"/>
    <property type="match status" value="1"/>
</dbReference>
<evidence type="ECO:0000259" key="4">
    <source>
        <dbReference type="Pfam" id="PF07631"/>
    </source>
</evidence>
<feature type="domain" description="DUF1587" evidence="2">
    <location>
        <begin position="151"/>
        <end position="215"/>
    </location>
</feature>